<dbReference type="Gene3D" id="1.10.620.20">
    <property type="entry name" value="Ribonucleotide Reductase, subunit A"/>
    <property type="match status" value="1"/>
</dbReference>
<dbReference type="GO" id="GO:0016491">
    <property type="term" value="F:oxidoreductase activity"/>
    <property type="evidence" value="ECO:0007669"/>
    <property type="project" value="InterPro"/>
</dbReference>
<dbReference type="Proteomes" id="UP000324974">
    <property type="component" value="Chromosome"/>
</dbReference>
<dbReference type="RefSeq" id="WP_218575344.1">
    <property type="nucleotide sequence ID" value="NZ_CP042425.1"/>
</dbReference>
<evidence type="ECO:0000313" key="1">
    <source>
        <dbReference type="EMBL" id="QEL15690.1"/>
    </source>
</evidence>
<name>A0A5C1AAD4_9BACT</name>
<dbReference type="AlphaFoldDB" id="A0A5C1AAD4"/>
<evidence type="ECO:0008006" key="3">
    <source>
        <dbReference type="Google" id="ProtNLM"/>
    </source>
</evidence>
<dbReference type="KEGG" id="lrs:PX52LOC_02625"/>
<reference evidence="2" key="1">
    <citation type="submission" date="2019-08" db="EMBL/GenBank/DDBJ databases">
        <title>Limnoglobus roseus gen. nov., sp. nov., a novel freshwater planctomycete with a giant genome from the family Gemmataceae.</title>
        <authorList>
            <person name="Kulichevskaya I.S."/>
            <person name="Naumoff D.G."/>
            <person name="Miroshnikov K."/>
            <person name="Ivanova A."/>
            <person name="Philippov D.A."/>
            <person name="Hakobyan A."/>
            <person name="Rijpstra I.C."/>
            <person name="Sinninghe Damste J.S."/>
            <person name="Liesack W."/>
            <person name="Dedysh S.N."/>
        </authorList>
    </citation>
    <scope>NUCLEOTIDE SEQUENCE [LARGE SCALE GENOMIC DNA]</scope>
    <source>
        <strain evidence="2">PX52</strain>
    </source>
</reference>
<proteinExistence type="predicted"/>
<accession>A0A5C1AAD4</accession>
<dbReference type="CDD" id="cd00657">
    <property type="entry name" value="Ferritin_like"/>
    <property type="match status" value="1"/>
</dbReference>
<dbReference type="EMBL" id="CP042425">
    <property type="protein sequence ID" value="QEL15690.1"/>
    <property type="molecule type" value="Genomic_DNA"/>
</dbReference>
<keyword evidence="2" id="KW-1185">Reference proteome</keyword>
<dbReference type="InterPro" id="IPR012348">
    <property type="entry name" value="RNR-like"/>
</dbReference>
<protein>
    <recommendedName>
        <fullName evidence="3">Ferritin-like domain-containing protein</fullName>
    </recommendedName>
</protein>
<sequence>MNRSGTIPAAVWSSAQWVAYFRENAAAHRPIPWESGTGATAAEVAEIAPSLRSWQLGETSDGRQLLVAAHRYAAAANDPDFVEAIRLFIGEEQRHGELLGRFLDLAGVGRAATTWGDSFFRAARHALPSMEVWATPVVMVEVHAMVYYNAIRRATPSPVLRAICEQILADEVPHIRFQCERLAVLHRRRLRVFRGLTTAFHEAFFLAITLAVWAGHRRALRAGGYNFGRYWKAVWGKMRAAWRAMDAKGYTWEAEAPAIRSRRRGVLEG</sequence>
<evidence type="ECO:0000313" key="2">
    <source>
        <dbReference type="Proteomes" id="UP000324974"/>
    </source>
</evidence>
<organism evidence="1 2">
    <name type="scientific">Limnoglobus roseus</name>
    <dbReference type="NCBI Taxonomy" id="2598579"/>
    <lineage>
        <taxon>Bacteria</taxon>
        <taxon>Pseudomonadati</taxon>
        <taxon>Planctomycetota</taxon>
        <taxon>Planctomycetia</taxon>
        <taxon>Gemmatales</taxon>
        <taxon>Gemmataceae</taxon>
        <taxon>Limnoglobus</taxon>
    </lineage>
</organism>
<dbReference type="SUPFAM" id="SSF47240">
    <property type="entry name" value="Ferritin-like"/>
    <property type="match status" value="1"/>
</dbReference>
<dbReference type="InterPro" id="IPR009078">
    <property type="entry name" value="Ferritin-like_SF"/>
</dbReference>
<gene>
    <name evidence="1" type="ORF">PX52LOC_02625</name>
</gene>